<protein>
    <submittedName>
        <fullName evidence="2">Uncharacterized protein</fullName>
    </submittedName>
</protein>
<accession>I8TDC6</accession>
<comment type="caution">
    <text evidence="2">The sequence shown here is derived from an EMBL/GenBank/DDBJ whole genome shotgun (WGS) entry which is preliminary data.</text>
</comment>
<dbReference type="EMBL" id="AKGD01000001">
    <property type="protein sequence ID" value="EIT71960.1"/>
    <property type="molecule type" value="Genomic_DNA"/>
</dbReference>
<organism evidence="2 3">
    <name type="scientific">Hydrocarboniphaga effusa AP103</name>
    <dbReference type="NCBI Taxonomy" id="1172194"/>
    <lineage>
        <taxon>Bacteria</taxon>
        <taxon>Pseudomonadati</taxon>
        <taxon>Pseudomonadota</taxon>
        <taxon>Gammaproteobacteria</taxon>
        <taxon>Nevskiales</taxon>
        <taxon>Nevskiaceae</taxon>
        <taxon>Hydrocarboniphaga</taxon>
    </lineage>
</organism>
<feature type="region of interest" description="Disordered" evidence="1">
    <location>
        <begin position="1"/>
        <end position="24"/>
    </location>
</feature>
<sequence>MDPGNFSKGFRMRHQPTPVQSAASVSTGLFRNRLDAQIDLRHSLCKRSAVMSWDAMAQRCRACCQPNPRRAAVPLCRCA</sequence>
<name>I8TDC6_9GAMM</name>
<keyword evidence="3" id="KW-1185">Reference proteome</keyword>
<reference evidence="2 3" key="1">
    <citation type="journal article" date="2012" name="J. Bacteriol.">
        <title>Genome Sequence of n-Alkane-Degrading Hydrocarboniphaga effusa Strain AP103T (ATCC BAA-332T).</title>
        <authorList>
            <person name="Chang H.K."/>
            <person name="Zylstra G.J."/>
            <person name="Chae J.C."/>
        </authorList>
    </citation>
    <scope>NUCLEOTIDE SEQUENCE [LARGE SCALE GENOMIC DNA]</scope>
    <source>
        <strain evidence="2 3">AP103</strain>
    </source>
</reference>
<dbReference type="AlphaFoldDB" id="I8TDC6"/>
<gene>
    <name evidence="2" type="ORF">WQQ_20970</name>
</gene>
<proteinExistence type="predicted"/>
<evidence type="ECO:0000313" key="3">
    <source>
        <dbReference type="Proteomes" id="UP000003704"/>
    </source>
</evidence>
<evidence type="ECO:0000256" key="1">
    <source>
        <dbReference type="SAM" id="MobiDB-lite"/>
    </source>
</evidence>
<evidence type="ECO:0000313" key="2">
    <source>
        <dbReference type="EMBL" id="EIT71960.1"/>
    </source>
</evidence>
<dbReference type="Proteomes" id="UP000003704">
    <property type="component" value="Unassembled WGS sequence"/>
</dbReference>